<protein>
    <recommendedName>
        <fullName evidence="3">SIR2-like domain-containing protein</fullName>
    </recommendedName>
</protein>
<proteinExistence type="predicted"/>
<sequence length="283" mass="33421">MYDKILFIGNGFDLDLGFQTRYTDFIKSPYYPNDQSGLIAYIKEASKNNWIDLEIAIQEYMIKNYKASDFDYNKEHFFKIRDALRNYIRSCELANINENSVAYRFLRRIKKNTSLKIYSFNYTDVEGILKYCHKSQSGYDITHIHGSLKDGYIVIGIDNKTRFDNSKYNFMKKSIQIKPSNLSNFQDIIDNSNEIIFFGLSLGITDQEYFNNIFSRLSRTKVHKKITIFTYDGESEKNVKEQIDHMCNGKLLQLFIRNPPIFYKTSDPLDKDAIDKFLKEFYI</sequence>
<gene>
    <name evidence="1" type="ORF">BacF7301_08905</name>
</gene>
<dbReference type="InterPro" id="IPR025935">
    <property type="entry name" value="AbiH"/>
</dbReference>
<organism evidence="1 2">
    <name type="scientific">Bacteroides faecium</name>
    <dbReference type="NCBI Taxonomy" id="2715212"/>
    <lineage>
        <taxon>Bacteria</taxon>
        <taxon>Pseudomonadati</taxon>
        <taxon>Bacteroidota</taxon>
        <taxon>Bacteroidia</taxon>
        <taxon>Bacteroidales</taxon>
        <taxon>Bacteroidaceae</taxon>
        <taxon>Bacteroides</taxon>
    </lineage>
</organism>
<evidence type="ECO:0000313" key="1">
    <source>
        <dbReference type="EMBL" id="QIU94260.1"/>
    </source>
</evidence>
<evidence type="ECO:0000313" key="2">
    <source>
        <dbReference type="Proteomes" id="UP000501780"/>
    </source>
</evidence>
<dbReference type="Proteomes" id="UP000501780">
    <property type="component" value="Chromosome"/>
</dbReference>
<dbReference type="EMBL" id="CP050831">
    <property type="protein sequence ID" value="QIU94260.1"/>
    <property type="molecule type" value="Genomic_DNA"/>
</dbReference>
<dbReference type="Pfam" id="PF14253">
    <property type="entry name" value="AbiH"/>
    <property type="match status" value="1"/>
</dbReference>
<name>A0A6H0KLM8_9BACE</name>
<dbReference type="AlphaFoldDB" id="A0A6H0KLM8"/>
<accession>A0A6H0KLM8</accession>
<keyword evidence="2" id="KW-1185">Reference proteome</keyword>
<dbReference type="RefSeq" id="WP_167962074.1">
    <property type="nucleotide sequence ID" value="NZ_CP050831.1"/>
</dbReference>
<evidence type="ECO:0008006" key="3">
    <source>
        <dbReference type="Google" id="ProtNLM"/>
    </source>
</evidence>
<dbReference type="KEGG" id="bfc:BacF7301_08905"/>
<reference evidence="1 2" key="1">
    <citation type="submission" date="2020-03" db="EMBL/GenBank/DDBJ databases">
        <title>Genomic analysis of Bacteroides faecium CBA7301.</title>
        <authorList>
            <person name="Kim J."/>
            <person name="Roh S.W."/>
        </authorList>
    </citation>
    <scope>NUCLEOTIDE SEQUENCE [LARGE SCALE GENOMIC DNA]</scope>
    <source>
        <strain evidence="1 2">CBA7301</strain>
    </source>
</reference>